<evidence type="ECO:0000313" key="1">
    <source>
        <dbReference type="EMBL" id="GIG07088.1"/>
    </source>
</evidence>
<proteinExistence type="predicted"/>
<organism evidence="1 2">
    <name type="scientific">Catellatospora coxensis</name>
    <dbReference type="NCBI Taxonomy" id="310354"/>
    <lineage>
        <taxon>Bacteria</taxon>
        <taxon>Bacillati</taxon>
        <taxon>Actinomycetota</taxon>
        <taxon>Actinomycetes</taxon>
        <taxon>Micromonosporales</taxon>
        <taxon>Micromonosporaceae</taxon>
        <taxon>Catellatospora</taxon>
    </lineage>
</organism>
<name>A0A8J3KR31_9ACTN</name>
<sequence length="206" mass="22200">MIVAVLAAAGYGGYRWWHERPPYGPEVLAFAATAEQLPPGEGPEIEYHGVKVLLREGGAAVGGRITWQPPAGRGADWDEDGWFMIFVVDKRVDLMPPQVMGISPSAHEVVSGGDGVQNRIAAKYPWLRGAGNIKTDRDTWREGGTALSTTPAAGGVDFVAMFPPIPDGDPERRFLAAAPIALSDIMIAVAFVGPDRQVYWAERVYG</sequence>
<dbReference type="AlphaFoldDB" id="A0A8J3KR31"/>
<evidence type="ECO:0000313" key="2">
    <source>
        <dbReference type="Proteomes" id="UP000630887"/>
    </source>
</evidence>
<reference evidence="1 2" key="1">
    <citation type="submission" date="2021-01" db="EMBL/GenBank/DDBJ databases">
        <title>Whole genome shotgun sequence of Catellatospora coxensis NBRC 107359.</title>
        <authorList>
            <person name="Komaki H."/>
            <person name="Tamura T."/>
        </authorList>
    </citation>
    <scope>NUCLEOTIDE SEQUENCE [LARGE SCALE GENOMIC DNA]</scope>
    <source>
        <strain evidence="1 2">NBRC 107359</strain>
    </source>
</reference>
<comment type="caution">
    <text evidence="1">The sequence shown here is derived from an EMBL/GenBank/DDBJ whole genome shotgun (WGS) entry which is preliminary data.</text>
</comment>
<dbReference type="EMBL" id="BONI01000030">
    <property type="protein sequence ID" value="GIG07088.1"/>
    <property type="molecule type" value="Genomic_DNA"/>
</dbReference>
<dbReference type="Proteomes" id="UP000630887">
    <property type="component" value="Unassembled WGS sequence"/>
</dbReference>
<protein>
    <submittedName>
        <fullName evidence="1">Uncharacterized protein</fullName>
    </submittedName>
</protein>
<keyword evidence="2" id="KW-1185">Reference proteome</keyword>
<gene>
    <name evidence="1" type="ORF">Cco03nite_37880</name>
</gene>
<accession>A0A8J3KR31</accession>